<name>A0AAE5HB01_CLOBE</name>
<dbReference type="AlphaFoldDB" id="A0AAE5HB01"/>
<dbReference type="RefSeq" id="WP_077855452.1">
    <property type="nucleotide sequence ID" value="NZ_JABTDW010000001.1"/>
</dbReference>
<protein>
    <submittedName>
        <fullName evidence="1">SPP1 family phage portal protein</fullName>
    </submittedName>
</protein>
<dbReference type="EMBL" id="JABTDW010000001">
    <property type="protein sequence ID" value="NSB17446.1"/>
    <property type="molecule type" value="Genomic_DNA"/>
</dbReference>
<gene>
    <name evidence="1" type="ORF">BCD95_005705</name>
</gene>
<evidence type="ECO:0000313" key="2">
    <source>
        <dbReference type="Proteomes" id="UP000822184"/>
    </source>
</evidence>
<organism evidence="1 2">
    <name type="scientific">Clostridium beijerinckii</name>
    <name type="common">Clostridium MP</name>
    <dbReference type="NCBI Taxonomy" id="1520"/>
    <lineage>
        <taxon>Bacteria</taxon>
        <taxon>Bacillati</taxon>
        <taxon>Bacillota</taxon>
        <taxon>Clostridia</taxon>
        <taxon>Eubacteriales</taxon>
        <taxon>Clostridiaceae</taxon>
        <taxon>Clostridium</taxon>
    </lineage>
</organism>
<dbReference type="Proteomes" id="UP000822184">
    <property type="component" value="Unassembled WGS sequence"/>
</dbReference>
<proteinExistence type="predicted"/>
<dbReference type="InterPro" id="IPR021145">
    <property type="entry name" value="Portal_protein_SPP1_Gp6-like"/>
</dbReference>
<comment type="caution">
    <text evidence="1">The sequence shown here is derived from an EMBL/GenBank/DDBJ whole genome shotgun (WGS) entry which is preliminary data.</text>
</comment>
<accession>A0AAE5HB01</accession>
<reference evidence="1" key="1">
    <citation type="submission" date="2020-06" db="EMBL/GenBank/DDBJ databases">
        <title>Genomic insights into acetone-butanol-ethanol (ABE) fermentation by sequencing solventogenic clostridia strains.</title>
        <authorList>
            <person name="Brown S."/>
        </authorList>
    </citation>
    <scope>NUCLEOTIDE SEQUENCE</scope>
    <source>
        <strain evidence="1">DJ123</strain>
    </source>
</reference>
<dbReference type="Pfam" id="PF05133">
    <property type="entry name" value="SPP1_portal"/>
    <property type="match status" value="1"/>
</dbReference>
<sequence length="440" mass="50719">MNYNEEYILKLQQAFANRQGKYVKMYEAYNNKTKITQEYTESEFTTNNEVITSNFVNKLVQERVAYACGKPIIFKHIDNNENCIKSLEKNLRIQKKALFSDIFKHGEIAGTSYVMAYITDNGDTLKFKVVNAKHGIAYCDEEGNVELFLYFYKEELSDIQYMKIYTDEGIYDVTEDLKEHKPFKEYFFHKPPVIKHVIPDGKVGTIYNSCITLIDAMEKAISDYGNTNSDFRDCYFKIFGVNISDEDMERFKKLKAFILPNKDSDVDFLTKQANYEYCYNFIKLVEGLIYQATQAINSNESISANVSGTAILSRIINLRNRIQLHQQSLEDTIRGMLRVLFLFLKQRYNEDYDYLDLDIQMSINVPNDYSTIADIVSKLADRISDEDALSPFADIFPIGNGHKAVERKLQENILKANNESEIADISGVNLDKVGVGDETK</sequence>
<evidence type="ECO:0000313" key="1">
    <source>
        <dbReference type="EMBL" id="NSB17446.1"/>
    </source>
</evidence>